<dbReference type="InterPro" id="IPR024119">
    <property type="entry name" value="TF_DEAF-1"/>
</dbReference>
<dbReference type="Proteomes" id="UP000030669">
    <property type="component" value="Unassembled WGS sequence"/>
</dbReference>
<evidence type="ECO:0000259" key="5">
    <source>
        <dbReference type="PROSITE" id="PS50865"/>
    </source>
</evidence>
<dbReference type="GO" id="GO:0000981">
    <property type="term" value="F:DNA-binding transcription factor activity, RNA polymerase II-specific"/>
    <property type="evidence" value="ECO:0007669"/>
    <property type="project" value="TreeGrafter"/>
</dbReference>
<protein>
    <recommendedName>
        <fullName evidence="5">MYND-type domain-containing protein</fullName>
    </recommendedName>
</protein>
<evidence type="ECO:0000256" key="1">
    <source>
        <dbReference type="ARBA" id="ARBA00022723"/>
    </source>
</evidence>
<dbReference type="Pfam" id="PF01753">
    <property type="entry name" value="zf-MYND"/>
    <property type="match status" value="1"/>
</dbReference>
<evidence type="ECO:0000313" key="6">
    <source>
        <dbReference type="EMBL" id="EPQ57665.1"/>
    </source>
</evidence>
<name>S7RSL7_GLOTA</name>
<evidence type="ECO:0000256" key="2">
    <source>
        <dbReference type="ARBA" id="ARBA00022771"/>
    </source>
</evidence>
<reference evidence="6 7" key="1">
    <citation type="journal article" date="2012" name="Science">
        <title>The Paleozoic origin of enzymatic lignin decomposition reconstructed from 31 fungal genomes.</title>
        <authorList>
            <person name="Floudas D."/>
            <person name="Binder M."/>
            <person name="Riley R."/>
            <person name="Barry K."/>
            <person name="Blanchette R.A."/>
            <person name="Henrissat B."/>
            <person name="Martinez A.T."/>
            <person name="Otillar R."/>
            <person name="Spatafora J.W."/>
            <person name="Yadav J.S."/>
            <person name="Aerts A."/>
            <person name="Benoit I."/>
            <person name="Boyd A."/>
            <person name="Carlson A."/>
            <person name="Copeland A."/>
            <person name="Coutinho P.M."/>
            <person name="de Vries R.P."/>
            <person name="Ferreira P."/>
            <person name="Findley K."/>
            <person name="Foster B."/>
            <person name="Gaskell J."/>
            <person name="Glotzer D."/>
            <person name="Gorecki P."/>
            <person name="Heitman J."/>
            <person name="Hesse C."/>
            <person name="Hori C."/>
            <person name="Igarashi K."/>
            <person name="Jurgens J.A."/>
            <person name="Kallen N."/>
            <person name="Kersten P."/>
            <person name="Kohler A."/>
            <person name="Kuees U."/>
            <person name="Kumar T.K.A."/>
            <person name="Kuo A."/>
            <person name="LaButti K."/>
            <person name="Larrondo L.F."/>
            <person name="Lindquist E."/>
            <person name="Ling A."/>
            <person name="Lombard V."/>
            <person name="Lucas S."/>
            <person name="Lundell T."/>
            <person name="Martin R."/>
            <person name="McLaughlin D.J."/>
            <person name="Morgenstern I."/>
            <person name="Morin E."/>
            <person name="Murat C."/>
            <person name="Nagy L.G."/>
            <person name="Nolan M."/>
            <person name="Ohm R.A."/>
            <person name="Patyshakuliyeva A."/>
            <person name="Rokas A."/>
            <person name="Ruiz-Duenas F.J."/>
            <person name="Sabat G."/>
            <person name="Salamov A."/>
            <person name="Samejima M."/>
            <person name="Schmutz J."/>
            <person name="Slot J.C."/>
            <person name="St John F."/>
            <person name="Stenlid J."/>
            <person name="Sun H."/>
            <person name="Sun S."/>
            <person name="Syed K."/>
            <person name="Tsang A."/>
            <person name="Wiebenga A."/>
            <person name="Young D."/>
            <person name="Pisabarro A."/>
            <person name="Eastwood D.C."/>
            <person name="Martin F."/>
            <person name="Cullen D."/>
            <person name="Grigoriev I.V."/>
            <person name="Hibbett D.S."/>
        </authorList>
    </citation>
    <scope>NUCLEOTIDE SEQUENCE [LARGE SCALE GENOMIC DNA]</scope>
    <source>
        <strain evidence="6 7">ATCC 11539</strain>
    </source>
</reference>
<evidence type="ECO:0000256" key="4">
    <source>
        <dbReference type="PROSITE-ProRule" id="PRU00134"/>
    </source>
</evidence>
<dbReference type="GO" id="GO:0005634">
    <property type="term" value="C:nucleus"/>
    <property type="evidence" value="ECO:0007669"/>
    <property type="project" value="TreeGrafter"/>
</dbReference>
<dbReference type="AlphaFoldDB" id="S7RSL7"/>
<evidence type="ECO:0000313" key="7">
    <source>
        <dbReference type="Proteomes" id="UP000030669"/>
    </source>
</evidence>
<dbReference type="eggNOG" id="ENOG502SE9H">
    <property type="taxonomic scope" value="Eukaryota"/>
</dbReference>
<sequence>MSASAPLYWPTRIFFYPIGNTAAVCLTQDLPPGRPADVLLLGCGDVRNVLYTVYADLPSPAGPRQLDFTCCDYQPAILARNILLYVLVVENEPTDSIWNIYYHFLFDKTSSAILVRYCEALLACSNTAEEWHQSKYGSWLKVLDTNTLAEVREYWRSYVKFQHIDSSKEVLFRKQFKELGVDNNDKYSTNWGASRSAAPLALQAVPAVSDLFSQFWKTGTTFQNADELRSATLMNPSFVYSVDGEKFAPHYGTFPLQSFHLAAAFAPNPSLSAPVGSTERVVHTARDEFRTWCARFRGVLSAQGNPSVVIRFYAGDALAFCSGLSYVSTTGDHLAPFYACQWRSRPVTLDQLTATDCPTSFDVIDTSNLTDHLGLVNILLAGEPLLKKQPSRSSIMYTETLLPLGENAATSFVDRICGDPQVMAVLLGIVPRPLLTGYQANSYGHELLHNSISKGKQYHERVSWVRSTDGDGLVEEPIFTRIASNVDEVAGLLFDLYDKILDFEHVDLADLSRVLSGRGTQRTEADLEVQENILYNRRTFASLLKHVQRRIAYPDSDWEKAVDLFIIKIQRDASRIVGMNFIQDLCLQLHMQGVYSTNMLKPDWADFPGVTPPPREIFRHWDLIPPVVYLTLTVPHRALRPFRGRTLMTSPRLQIHIDTGEGHQNAFASIHAAPGRVDASVDPPVLSEAAGDFRDAPSLVFSCWIPAWLLTFHRSKRKNPTISAELPIEGGEVAHVELKSLDNVAVGVNLENNRISTFCGRLDFRDEEAKAALSQAAAVSAEQIGPCTMRVSVGRFQHTLSYPFPIIGDQRKLRIARKSHYVEVIVPPSGALAPRGYLINPFPVISSPSLRTWGVHTVNLDILPALHIHPGYQMDWLSVHAALQMSDRERTMRATKTGKDDALMNVKDSMHALLMLFTGLQGGTCIRAFALSEPDEVDIHTLLFVDKLRLDLAAFTVVADAAVIPLETNLFPHIEPGLQVLMRHGQGNLSKVTTGRVEAEAWRKMLPAAVERCRTWAHKPTCEYDGPSGSSAQTTIPISTALDGPCLCTCGRGVTFDSFTNLDTMPWWTHLRPFATRAALGPLFAVSYVEPVASSMQEAGKHAYAQTCDACGGSGTPKLLVCGRCKAAKYCSAACQKADWKKRHKQECKA</sequence>
<dbReference type="GO" id="GO:0008270">
    <property type="term" value="F:zinc ion binding"/>
    <property type="evidence" value="ECO:0007669"/>
    <property type="project" value="UniProtKB-KW"/>
</dbReference>
<dbReference type="PANTHER" id="PTHR10237:SF15">
    <property type="entry name" value="LD37257P"/>
    <property type="match status" value="1"/>
</dbReference>
<dbReference type="KEGG" id="gtr:GLOTRDRAFT_128021"/>
<keyword evidence="1" id="KW-0479">Metal-binding</keyword>
<dbReference type="EMBL" id="KB469299">
    <property type="protein sequence ID" value="EPQ57665.1"/>
    <property type="molecule type" value="Genomic_DNA"/>
</dbReference>
<feature type="domain" description="MYND-type" evidence="5">
    <location>
        <begin position="1108"/>
        <end position="1148"/>
    </location>
</feature>
<evidence type="ECO:0000256" key="3">
    <source>
        <dbReference type="ARBA" id="ARBA00022833"/>
    </source>
</evidence>
<dbReference type="OrthoDB" id="432970at2759"/>
<organism evidence="6 7">
    <name type="scientific">Gloeophyllum trabeum (strain ATCC 11539 / FP-39264 / Madison 617)</name>
    <name type="common">Brown rot fungus</name>
    <dbReference type="NCBI Taxonomy" id="670483"/>
    <lineage>
        <taxon>Eukaryota</taxon>
        <taxon>Fungi</taxon>
        <taxon>Dikarya</taxon>
        <taxon>Basidiomycota</taxon>
        <taxon>Agaricomycotina</taxon>
        <taxon>Agaricomycetes</taxon>
        <taxon>Gloeophyllales</taxon>
        <taxon>Gloeophyllaceae</taxon>
        <taxon>Gloeophyllum</taxon>
    </lineage>
</organism>
<keyword evidence="7" id="KW-1185">Reference proteome</keyword>
<dbReference type="RefSeq" id="XP_007864721.1">
    <property type="nucleotide sequence ID" value="XM_007866530.1"/>
</dbReference>
<dbReference type="InterPro" id="IPR027974">
    <property type="entry name" value="DUF4470"/>
</dbReference>
<dbReference type="OMA" id="QVSPCTM"/>
<keyword evidence="2 4" id="KW-0863">Zinc-finger</keyword>
<dbReference type="Gene3D" id="6.10.140.2220">
    <property type="match status" value="1"/>
</dbReference>
<gene>
    <name evidence="6" type="ORF">GLOTRDRAFT_128021</name>
</gene>
<dbReference type="PROSITE" id="PS50865">
    <property type="entry name" value="ZF_MYND_2"/>
    <property type="match status" value="1"/>
</dbReference>
<accession>S7RSL7</accession>
<dbReference type="SUPFAM" id="SSF144232">
    <property type="entry name" value="HIT/MYND zinc finger-like"/>
    <property type="match status" value="1"/>
</dbReference>
<dbReference type="PANTHER" id="PTHR10237">
    <property type="entry name" value="DEFORMED EPIDERMAL AUTOREGULATORY FACTOR 1 HOMOLOG SUPPRESSIN"/>
    <property type="match status" value="1"/>
</dbReference>
<keyword evidence="3" id="KW-0862">Zinc</keyword>
<proteinExistence type="predicted"/>
<dbReference type="Pfam" id="PF14737">
    <property type="entry name" value="DUF4470"/>
    <property type="match status" value="1"/>
</dbReference>
<dbReference type="HOGENOM" id="CLU_007974_0_1_1"/>
<dbReference type="PROSITE" id="PS01360">
    <property type="entry name" value="ZF_MYND_1"/>
    <property type="match status" value="1"/>
</dbReference>
<dbReference type="GeneID" id="19301652"/>
<dbReference type="InterPro" id="IPR002893">
    <property type="entry name" value="Znf_MYND"/>
</dbReference>